<proteinExistence type="predicted"/>
<name>A0A815M590_ADIRI</name>
<gene>
    <name evidence="3" type="ORF">EDS130_LOCUS37081</name>
</gene>
<evidence type="ECO:0000313" key="3">
    <source>
        <dbReference type="EMBL" id="CAF1415793.1"/>
    </source>
</evidence>
<reference evidence="3" key="1">
    <citation type="submission" date="2021-02" db="EMBL/GenBank/DDBJ databases">
        <authorList>
            <person name="Nowell W R."/>
        </authorList>
    </citation>
    <scope>NUCLEOTIDE SEQUENCE</scope>
</reference>
<dbReference type="PANTHER" id="PTHR45749">
    <property type="match status" value="1"/>
</dbReference>
<dbReference type="Pfam" id="PF14291">
    <property type="entry name" value="DUF4371"/>
    <property type="match status" value="1"/>
</dbReference>
<evidence type="ECO:0000313" key="4">
    <source>
        <dbReference type="Proteomes" id="UP000663852"/>
    </source>
</evidence>
<evidence type="ECO:0000259" key="2">
    <source>
        <dbReference type="Pfam" id="PF14291"/>
    </source>
</evidence>
<dbReference type="OrthoDB" id="1739706at2759"/>
<comment type="caution">
    <text evidence="3">The sequence shown here is derived from an EMBL/GenBank/DDBJ whole genome shotgun (WGS) entry which is preliminary data.</text>
</comment>
<dbReference type="EMBL" id="CAJNOJ010000358">
    <property type="protein sequence ID" value="CAF1415793.1"/>
    <property type="molecule type" value="Genomic_DNA"/>
</dbReference>
<sequence length="375" mass="42025">MKRLVVHQIKLQNHLYYHLYKYPSSLSIPSPLPLLVSCEILPPSSSQIPSSSLVPSPTSYALLLSSTECSSSISSTTECSFSISPSECSSFIPSPKQQTLSASLSPLALSPTTPAMIMEKSSIPSDISRSSAELPTQPKLSSYPTDKQNRSFRSIWYSTFPWLEYSVKENLVYCYYCRHFGSGFNLLNRQQSDAFIAGRVEIIKKNRQRLTKIASTVLLCSRQSIALRGHDENELSNNRGNFIEILKWSSTTDPLVKAILVDSANNASYLSPLIQNELINLMANQIRKKIVEKVDGHVFAFMADETRDCTEYEQLSIVLRCISNEPLKNSNTIDKNSIFNEYLLGLVKLNEFDAESLSMEIIKYLEAMCLIRTGG</sequence>
<organism evidence="3 4">
    <name type="scientific">Adineta ricciae</name>
    <name type="common">Rotifer</name>
    <dbReference type="NCBI Taxonomy" id="249248"/>
    <lineage>
        <taxon>Eukaryota</taxon>
        <taxon>Metazoa</taxon>
        <taxon>Spiralia</taxon>
        <taxon>Gnathifera</taxon>
        <taxon>Rotifera</taxon>
        <taxon>Eurotatoria</taxon>
        <taxon>Bdelloidea</taxon>
        <taxon>Adinetida</taxon>
        <taxon>Adinetidae</taxon>
        <taxon>Adineta</taxon>
    </lineage>
</organism>
<dbReference type="PANTHER" id="PTHR45749:SF37">
    <property type="entry name" value="OS05G0311600 PROTEIN"/>
    <property type="match status" value="1"/>
</dbReference>
<dbReference type="AlphaFoldDB" id="A0A815M590"/>
<feature type="domain" description="DUF4371" evidence="2">
    <location>
        <begin position="221"/>
        <end position="354"/>
    </location>
</feature>
<dbReference type="Proteomes" id="UP000663852">
    <property type="component" value="Unassembled WGS sequence"/>
</dbReference>
<feature type="region of interest" description="Disordered" evidence="1">
    <location>
        <begin position="123"/>
        <end position="146"/>
    </location>
</feature>
<dbReference type="InterPro" id="IPR025398">
    <property type="entry name" value="DUF4371"/>
</dbReference>
<protein>
    <recommendedName>
        <fullName evidence="2">DUF4371 domain-containing protein</fullName>
    </recommendedName>
</protein>
<evidence type="ECO:0000256" key="1">
    <source>
        <dbReference type="SAM" id="MobiDB-lite"/>
    </source>
</evidence>
<accession>A0A815M590</accession>